<dbReference type="GO" id="GO:0042602">
    <property type="term" value="F:riboflavin reductase (NADPH) activity"/>
    <property type="evidence" value="ECO:0007669"/>
    <property type="project" value="TreeGrafter"/>
</dbReference>
<dbReference type="InterPro" id="IPR002563">
    <property type="entry name" value="Flavin_Rdtase-like_dom"/>
</dbReference>
<feature type="domain" description="Flavin reductase like" evidence="3">
    <location>
        <begin position="12"/>
        <end position="155"/>
    </location>
</feature>
<dbReference type="SUPFAM" id="SSF50475">
    <property type="entry name" value="FMN-binding split barrel"/>
    <property type="match status" value="1"/>
</dbReference>
<evidence type="ECO:0000313" key="4">
    <source>
        <dbReference type="EMBL" id="SCG69262.1"/>
    </source>
</evidence>
<dbReference type="InterPro" id="IPR050268">
    <property type="entry name" value="NADH-dep_flavin_reductase"/>
</dbReference>
<dbReference type="RefSeq" id="WP_091302414.1">
    <property type="nucleotide sequence ID" value="NZ_FMDN01000030.1"/>
</dbReference>
<dbReference type="SMART" id="SM00903">
    <property type="entry name" value="Flavin_Reduct"/>
    <property type="match status" value="1"/>
</dbReference>
<evidence type="ECO:0000256" key="1">
    <source>
        <dbReference type="ARBA" id="ARBA00023002"/>
    </source>
</evidence>
<sequence length="183" mass="19564">MAIPPAEFTRAMARVPGPVTVVTTIDAAGQRWGFTASSFSSLSLSPPLVLICLDKAASTYEAFATTDRFMINVLRREQSAIALRFARSGVDRFADGDVVPLERGLPGIPEALVRVACSLHQVLDGGDHSILIGRVEATHVGDGAPLIYCDRGFQRLSEDAPQPLQGVGSGSEGRSLALFRSRR</sequence>
<dbReference type="OrthoDB" id="9792858at2"/>
<dbReference type="Proteomes" id="UP000199408">
    <property type="component" value="Unassembled WGS sequence"/>
</dbReference>
<dbReference type="GO" id="GO:0006208">
    <property type="term" value="P:pyrimidine nucleobase catabolic process"/>
    <property type="evidence" value="ECO:0007669"/>
    <property type="project" value="TreeGrafter"/>
</dbReference>
<evidence type="ECO:0000256" key="2">
    <source>
        <dbReference type="SAM" id="MobiDB-lite"/>
    </source>
</evidence>
<dbReference type="Pfam" id="PF01613">
    <property type="entry name" value="Flavin_Reduct"/>
    <property type="match status" value="1"/>
</dbReference>
<feature type="region of interest" description="Disordered" evidence="2">
    <location>
        <begin position="160"/>
        <end position="183"/>
    </location>
</feature>
<name>A0A1C5JFD3_9ACTN</name>
<dbReference type="InterPro" id="IPR012349">
    <property type="entry name" value="Split_barrel_FMN-bd"/>
</dbReference>
<protein>
    <submittedName>
        <fullName evidence="4">NADH-FMN oxidoreductase RutF, flavin reductase (DIM6/NTAB) family</fullName>
    </submittedName>
</protein>
<dbReference type="PANTHER" id="PTHR30466">
    <property type="entry name" value="FLAVIN REDUCTASE"/>
    <property type="match status" value="1"/>
</dbReference>
<keyword evidence="5" id="KW-1185">Reference proteome</keyword>
<organism evidence="4 5">
    <name type="scientific">Micromonospora halophytica</name>
    <dbReference type="NCBI Taxonomy" id="47864"/>
    <lineage>
        <taxon>Bacteria</taxon>
        <taxon>Bacillati</taxon>
        <taxon>Actinomycetota</taxon>
        <taxon>Actinomycetes</taxon>
        <taxon>Micromonosporales</taxon>
        <taxon>Micromonosporaceae</taxon>
        <taxon>Micromonospora</taxon>
    </lineage>
</organism>
<dbReference type="PANTHER" id="PTHR30466:SF1">
    <property type="entry name" value="FMN REDUCTASE (NADH) RUTF"/>
    <property type="match status" value="1"/>
</dbReference>
<keyword evidence="1" id="KW-0560">Oxidoreductase</keyword>
<dbReference type="STRING" id="47864.GA0070560_13014"/>
<reference evidence="5" key="1">
    <citation type="submission" date="2016-06" db="EMBL/GenBank/DDBJ databases">
        <authorList>
            <person name="Varghese N."/>
        </authorList>
    </citation>
    <scope>NUCLEOTIDE SEQUENCE [LARGE SCALE GENOMIC DNA]</scope>
    <source>
        <strain evidence="5">DSM 43171</strain>
    </source>
</reference>
<dbReference type="Gene3D" id="2.30.110.10">
    <property type="entry name" value="Electron Transport, Fmn-binding Protein, Chain A"/>
    <property type="match status" value="1"/>
</dbReference>
<proteinExistence type="predicted"/>
<evidence type="ECO:0000313" key="5">
    <source>
        <dbReference type="Proteomes" id="UP000199408"/>
    </source>
</evidence>
<dbReference type="GO" id="GO:0010181">
    <property type="term" value="F:FMN binding"/>
    <property type="evidence" value="ECO:0007669"/>
    <property type="project" value="InterPro"/>
</dbReference>
<dbReference type="EMBL" id="FMDN01000030">
    <property type="protein sequence ID" value="SCG69262.1"/>
    <property type="molecule type" value="Genomic_DNA"/>
</dbReference>
<dbReference type="AlphaFoldDB" id="A0A1C5JFD3"/>
<gene>
    <name evidence="4" type="ORF">GA0070560_13014</name>
</gene>
<accession>A0A1C5JFD3</accession>
<evidence type="ECO:0000259" key="3">
    <source>
        <dbReference type="SMART" id="SM00903"/>
    </source>
</evidence>